<name>A0A7J6NC52_PEROL</name>
<proteinExistence type="predicted"/>
<comment type="caution">
    <text evidence="3">The sequence shown here is derived from an EMBL/GenBank/DDBJ whole genome shotgun (WGS) entry which is preliminary data.</text>
</comment>
<sequence length="1196" mass="130265">MGQGSIDITKSTLESLENFFEEGFYLPGVLVLLCSVVVPIVKLLMMLVIFIIRHTYPEKAHQLMFVLRIIAKYQMLDIFVTVIMVAFLNQDVMRTTLQTGFYYYLAFCLLSIGATQVLWSMLPDRPQALYAQQLARWMHDRQAEIAFKNITGRSPDPADYPSLVHNSSRNPEAYPSVPFGEASLEDMRPAGRSANSEYQRHGGTPALPEPDGVSTPAKPPRHGARACSSAEEVEERGGDTQVRISKKGLCYPVLFDAAAVVGRTPSFGAASEPAAFRSPAPSNGEQQHREPGRESPEIKAEDGALVVWPARTGEQHKGGDLSEVTSVVSSFNFAQGKAKQSLCRSIFTCGGCCRGFEFSLDTFFLYGACITFYIGLYWSLYHSVLTVKVAFRESLIVSQSTLSLFGMIDVLVGQRGGINYVIPAVVFAVFALVVPCVQVTGIFIAGTLHVLPCHKTSHMCADFYRWLLYLIDYISDWAMMDVFSVAMFTTLISLNAFDALRADAPPGLLSGFYFLLMAGLASMDLATQTHELLMDAMARNVVEMATEMIILEHVLSTRLGDLGITPKSRASSVGWPTAEGDIKAIADRPNAVERSGDAATVGRYQRALSLPAEGPDALSLAERLQAHMPDRGGAAEPSSTATLTEPLLRRQQQQQQSMVLPTGTFKSATATFGDLGNRSELGDPSEWQTFRILRRELRRNASRAQKQATSAVASAMSSPPISPAVSKRSGDERDIEEGQALVGAAQNACLVAPAASEALMRRTKSLVTLPRSKSSVVATDEQQLYRKRSLLSSVAGCRSVADSALSAPGTEKKIPAVLEAARRKVEQYVDMDAIVNSPRRRKVEADGSPHGSKLTGGDSGAVRGTTGENKKPHYRIVATDESASDSDNDAAADKAVPPSVEAATAEDDGHGTDHQGRELGYLLHSVEHAHDHATGRPRRHRNLPLINNALQAALPSSLGACTVDSMHLAPQPCVGNSSLYYVRERVYEVNARWVTGLKTTKLENIYLSVPKENRLALSIEGVIGELPLSLFVGQCVTPDTWFTGRCDKLWDNTDACCGTDKHFQVVLQSVCSEEYPYVRQITVENITVQQITIQEQFLSAAFAAAGLISISLSDVTTSLQEALTKELQPFLMNNAFIPWGGATLSLGELINKILSLNINRDSTGEEKFQCPKPPVGGFGPREYEKQGVLQRTFGGR</sequence>
<feature type="region of interest" description="Disordered" evidence="1">
    <location>
        <begin position="191"/>
        <end position="240"/>
    </location>
</feature>
<dbReference type="Proteomes" id="UP000541610">
    <property type="component" value="Unassembled WGS sequence"/>
</dbReference>
<dbReference type="AlphaFoldDB" id="A0A7J6NC52"/>
<dbReference type="InterPro" id="IPR007498">
    <property type="entry name" value="PqiA-like"/>
</dbReference>
<keyword evidence="2" id="KW-1133">Transmembrane helix</keyword>
<protein>
    <recommendedName>
        <fullName evidence="5">Transmembrane protein</fullName>
    </recommendedName>
</protein>
<dbReference type="EMBL" id="JABANP010000516">
    <property type="protein sequence ID" value="KAF4681443.1"/>
    <property type="molecule type" value="Genomic_DNA"/>
</dbReference>
<feature type="transmembrane region" description="Helical" evidence="2">
    <location>
        <begin position="508"/>
        <end position="527"/>
    </location>
</feature>
<keyword evidence="2" id="KW-0812">Transmembrane</keyword>
<feature type="transmembrane region" description="Helical" evidence="2">
    <location>
        <begin position="363"/>
        <end position="381"/>
    </location>
</feature>
<dbReference type="Pfam" id="PF04403">
    <property type="entry name" value="PqiA"/>
    <property type="match status" value="2"/>
</dbReference>
<feature type="transmembrane region" description="Helical" evidence="2">
    <location>
        <begin position="24"/>
        <end position="52"/>
    </location>
</feature>
<feature type="transmembrane region" description="Helical" evidence="2">
    <location>
        <begin position="73"/>
        <end position="89"/>
    </location>
</feature>
<feature type="transmembrane region" description="Helical" evidence="2">
    <location>
        <begin position="420"/>
        <end position="445"/>
    </location>
</feature>
<reference evidence="3 4" key="1">
    <citation type="submission" date="2020-04" db="EMBL/GenBank/DDBJ databases">
        <title>Perkinsus olseni comparative genomics.</title>
        <authorList>
            <person name="Bogema D.R."/>
        </authorList>
    </citation>
    <scope>NUCLEOTIDE SEQUENCE [LARGE SCALE GENOMIC DNA]</scope>
    <source>
        <strain evidence="3">00978-12</strain>
    </source>
</reference>
<feature type="region of interest" description="Disordered" evidence="1">
    <location>
        <begin position="158"/>
        <end position="179"/>
    </location>
</feature>
<evidence type="ECO:0000313" key="3">
    <source>
        <dbReference type="EMBL" id="KAF4681443.1"/>
    </source>
</evidence>
<feature type="region of interest" description="Disordered" evidence="1">
    <location>
        <begin position="839"/>
        <end position="914"/>
    </location>
</feature>
<dbReference type="OrthoDB" id="363786at2759"/>
<evidence type="ECO:0000256" key="2">
    <source>
        <dbReference type="SAM" id="Phobius"/>
    </source>
</evidence>
<evidence type="ECO:0008006" key="5">
    <source>
        <dbReference type="Google" id="ProtNLM"/>
    </source>
</evidence>
<keyword evidence="2" id="KW-0472">Membrane</keyword>
<evidence type="ECO:0000256" key="1">
    <source>
        <dbReference type="SAM" id="MobiDB-lite"/>
    </source>
</evidence>
<feature type="region of interest" description="Disordered" evidence="1">
    <location>
        <begin position="268"/>
        <end position="299"/>
    </location>
</feature>
<feature type="transmembrane region" description="Helical" evidence="2">
    <location>
        <begin position="466"/>
        <end position="488"/>
    </location>
</feature>
<feature type="compositionally biased region" description="Basic and acidic residues" evidence="1">
    <location>
        <begin position="286"/>
        <end position="299"/>
    </location>
</feature>
<accession>A0A7J6NC52</accession>
<evidence type="ECO:0000313" key="4">
    <source>
        <dbReference type="Proteomes" id="UP000541610"/>
    </source>
</evidence>
<feature type="transmembrane region" description="Helical" evidence="2">
    <location>
        <begin position="101"/>
        <end position="122"/>
    </location>
</feature>
<organism evidence="3 4">
    <name type="scientific">Perkinsus olseni</name>
    <name type="common">Perkinsus atlanticus</name>
    <dbReference type="NCBI Taxonomy" id="32597"/>
    <lineage>
        <taxon>Eukaryota</taxon>
        <taxon>Sar</taxon>
        <taxon>Alveolata</taxon>
        <taxon>Perkinsozoa</taxon>
        <taxon>Perkinsea</taxon>
        <taxon>Perkinsida</taxon>
        <taxon>Perkinsidae</taxon>
        <taxon>Perkinsus</taxon>
    </lineage>
</organism>
<gene>
    <name evidence="3" type="ORF">FOZ60_012095</name>
</gene>
<feature type="region of interest" description="Disordered" evidence="1">
    <location>
        <begin position="701"/>
        <end position="733"/>
    </location>
</feature>
<feature type="compositionally biased region" description="Low complexity" evidence="1">
    <location>
        <begin position="708"/>
        <end position="726"/>
    </location>
</feature>